<comment type="caution">
    <text evidence="1">The sequence shown here is derived from an EMBL/GenBank/DDBJ whole genome shotgun (WGS) entry which is preliminary data.</text>
</comment>
<protein>
    <recommendedName>
        <fullName evidence="3">F-box domain-containing protein</fullName>
    </recommendedName>
</protein>
<dbReference type="SUPFAM" id="SSF81383">
    <property type="entry name" value="F-box domain"/>
    <property type="match status" value="1"/>
</dbReference>
<dbReference type="Proteomes" id="UP000266673">
    <property type="component" value="Unassembled WGS sequence"/>
</dbReference>
<evidence type="ECO:0000313" key="2">
    <source>
        <dbReference type="Proteomes" id="UP000266673"/>
    </source>
</evidence>
<sequence>MASKVLMGNMPELMEKILNNLKHEFYSLYCCALVNRYWCKISIPILWQDLFSFSVNPKPLFIPIYFSSLGEDEKFIIKECLKKEGLINIEFSIPLFDYARFLKVLYIYNLEIKIKEWINLKLGQQEPVYNNTWKSPLITLPLKLFIESGATLHEFGLCYSESRKFQSEIFLPLELNVQFFSNLQHLSFSLDEKSSFGIENINKLLRILAKNSTKLSTLSLNLFPGSESQVINTLFPVLKLLIKSQKQLKKFLLCAGADYSTEFFTTKCYTTQFHGIISALESQKNSLQNIRLAGCGFSDEFEVLNNCKNLKTIRIRSCDSKLLKILDYNISTLEITDFQIDVPAIVQILEKFGIFLQRLTFESKVVIRNELLLIEALKSFCPNITYLYITDIGLPTQLLELIGNLQKLQFLSLGFASNVPEEDRKIRVMEFAKILPSTLQYLDLANTWLESFLDILLNHCNAPLKKLLIGSCSFDNEKNVKALINFCIQIGTLNYVGVSKSRYLNSDYDIGNELEKYVKLVPYEHVVYRERNRQYDLID</sequence>
<name>A0A397VGH0_9GLOM</name>
<dbReference type="InterPro" id="IPR032675">
    <property type="entry name" value="LRR_dom_sf"/>
</dbReference>
<organism evidence="1 2">
    <name type="scientific">Gigaspora rosea</name>
    <dbReference type="NCBI Taxonomy" id="44941"/>
    <lineage>
        <taxon>Eukaryota</taxon>
        <taxon>Fungi</taxon>
        <taxon>Fungi incertae sedis</taxon>
        <taxon>Mucoromycota</taxon>
        <taxon>Glomeromycotina</taxon>
        <taxon>Glomeromycetes</taxon>
        <taxon>Diversisporales</taxon>
        <taxon>Gigasporaceae</taxon>
        <taxon>Gigaspora</taxon>
    </lineage>
</organism>
<keyword evidence="2" id="KW-1185">Reference proteome</keyword>
<evidence type="ECO:0000313" key="1">
    <source>
        <dbReference type="EMBL" id="RIB21564.1"/>
    </source>
</evidence>
<proteinExistence type="predicted"/>
<evidence type="ECO:0008006" key="3">
    <source>
        <dbReference type="Google" id="ProtNLM"/>
    </source>
</evidence>
<dbReference type="SUPFAM" id="SSF52047">
    <property type="entry name" value="RNI-like"/>
    <property type="match status" value="1"/>
</dbReference>
<reference evidence="1 2" key="1">
    <citation type="submission" date="2018-06" db="EMBL/GenBank/DDBJ databases">
        <title>Comparative genomics reveals the genomic features of Rhizophagus irregularis, R. cerebriforme, R. diaphanum and Gigaspora rosea, and their symbiotic lifestyle signature.</title>
        <authorList>
            <person name="Morin E."/>
            <person name="San Clemente H."/>
            <person name="Chen E.C.H."/>
            <person name="De La Providencia I."/>
            <person name="Hainaut M."/>
            <person name="Kuo A."/>
            <person name="Kohler A."/>
            <person name="Murat C."/>
            <person name="Tang N."/>
            <person name="Roy S."/>
            <person name="Loubradou J."/>
            <person name="Henrissat B."/>
            <person name="Grigoriev I.V."/>
            <person name="Corradi N."/>
            <person name="Roux C."/>
            <person name="Martin F.M."/>
        </authorList>
    </citation>
    <scope>NUCLEOTIDE SEQUENCE [LARGE SCALE GENOMIC DNA]</scope>
    <source>
        <strain evidence="1 2">DAOM 194757</strain>
    </source>
</reference>
<gene>
    <name evidence="1" type="ORF">C2G38_2176201</name>
</gene>
<dbReference type="Gene3D" id="3.80.10.10">
    <property type="entry name" value="Ribonuclease Inhibitor"/>
    <property type="match status" value="1"/>
</dbReference>
<accession>A0A397VGH0</accession>
<dbReference type="AlphaFoldDB" id="A0A397VGH0"/>
<dbReference type="InterPro" id="IPR036047">
    <property type="entry name" value="F-box-like_dom_sf"/>
</dbReference>
<dbReference type="OrthoDB" id="2319264at2759"/>
<dbReference type="EMBL" id="QKWP01000353">
    <property type="protein sequence ID" value="RIB21564.1"/>
    <property type="molecule type" value="Genomic_DNA"/>
</dbReference>